<name>A3U5J7_CROAH</name>
<dbReference type="InterPro" id="IPR003646">
    <property type="entry name" value="SH3-like_bac-type"/>
</dbReference>
<sequence>MNGAQNTYNLSKIVVVLAMFVSSLGFAKTLKYVCTENGLPLKEVPSADAKDVDVLDYGTEVEILDEKGEFSKIRFYRFFEHILGYVLTSELSSEKIDKRIKIQFNDAVVYIEDVRLLSKNNTFNAEDKVTVKVSYGDSPFNKWVRVQPERNVNVKVYQRVEKSLVVFDEQPFCDLSGSYTFKSDWRLMPPLLEDNTFTSLKDEVEDETFKEKISVAEIKDDLRRLCSQKVANMINPFKTLTENGIGIKSQNVWYKVVLTDENGKTTEKIIEFNLMVGC</sequence>
<dbReference type="STRING" id="216432.CA2559_02125"/>
<gene>
    <name evidence="2" type="ordered locus">CA2559_02125</name>
</gene>
<evidence type="ECO:0000259" key="1">
    <source>
        <dbReference type="Pfam" id="PF08239"/>
    </source>
</evidence>
<reference evidence="2 3" key="1">
    <citation type="journal article" date="2010" name="J. Bacteriol.">
        <title>The complete genome sequence of Croceibacter atlanticus HTCC2559T.</title>
        <authorList>
            <person name="Oh H.M."/>
            <person name="Kang I."/>
            <person name="Ferriera S."/>
            <person name="Giovannoni S.J."/>
            <person name="Cho J.C."/>
        </authorList>
    </citation>
    <scope>NUCLEOTIDE SEQUENCE [LARGE SCALE GENOMIC DNA]</scope>
    <source>
        <strain evidence="3">ATCC BAA-628 / HTCC2559 / KCTC 12090</strain>
    </source>
</reference>
<dbReference type="EMBL" id="CP002046">
    <property type="protein sequence ID" value="EAP87514.1"/>
    <property type="molecule type" value="Genomic_DNA"/>
</dbReference>
<accession>A3U5J7</accession>
<evidence type="ECO:0000313" key="2">
    <source>
        <dbReference type="EMBL" id="EAP87514.1"/>
    </source>
</evidence>
<dbReference type="RefSeq" id="WP_013186192.1">
    <property type="nucleotide sequence ID" value="NC_014230.1"/>
</dbReference>
<feature type="domain" description="SH3b" evidence="1">
    <location>
        <begin position="38"/>
        <end position="92"/>
    </location>
</feature>
<dbReference type="AlphaFoldDB" id="A3U5J7"/>
<evidence type="ECO:0000313" key="3">
    <source>
        <dbReference type="Proteomes" id="UP000002297"/>
    </source>
</evidence>
<dbReference type="Gene3D" id="2.30.30.40">
    <property type="entry name" value="SH3 Domains"/>
    <property type="match status" value="1"/>
</dbReference>
<dbReference type="KEGG" id="cat:CA2559_02125"/>
<dbReference type="Pfam" id="PF08239">
    <property type="entry name" value="SH3_3"/>
    <property type="match status" value="1"/>
</dbReference>
<dbReference type="Proteomes" id="UP000002297">
    <property type="component" value="Chromosome"/>
</dbReference>
<dbReference type="HOGENOM" id="CLU_1000094_0_0_10"/>
<organism evidence="2 3">
    <name type="scientific">Croceibacter atlanticus (strain ATCC BAA-628 / JCM 21780 / CIP 108009 / IAM 15332 / KCTC 12090 / HTCC2559)</name>
    <dbReference type="NCBI Taxonomy" id="216432"/>
    <lineage>
        <taxon>Bacteria</taxon>
        <taxon>Pseudomonadati</taxon>
        <taxon>Bacteroidota</taxon>
        <taxon>Flavobacteriia</taxon>
        <taxon>Flavobacteriales</taxon>
        <taxon>Flavobacteriaceae</taxon>
        <taxon>Croceibacter</taxon>
    </lineage>
</organism>
<keyword evidence="3" id="KW-1185">Reference proteome</keyword>
<proteinExistence type="predicted"/>
<dbReference type="eggNOG" id="ENOG5032XSA">
    <property type="taxonomic scope" value="Bacteria"/>
</dbReference>
<dbReference type="GeneID" id="89452221"/>
<protein>
    <recommendedName>
        <fullName evidence="1">SH3b domain-containing protein</fullName>
    </recommendedName>
</protein>